<evidence type="ECO:0000256" key="1">
    <source>
        <dbReference type="SAM" id="MobiDB-lite"/>
    </source>
</evidence>
<proteinExistence type="predicted"/>
<name>A0A392SLD9_9FABA</name>
<feature type="region of interest" description="Disordered" evidence="1">
    <location>
        <begin position="67"/>
        <end position="90"/>
    </location>
</feature>
<protein>
    <submittedName>
        <fullName evidence="2">Uncharacterized protein</fullName>
    </submittedName>
</protein>
<feature type="compositionally biased region" description="Pro residues" evidence="1">
    <location>
        <begin position="71"/>
        <end position="84"/>
    </location>
</feature>
<feature type="non-terminal residue" evidence="2">
    <location>
        <position position="1"/>
    </location>
</feature>
<dbReference type="Proteomes" id="UP000265520">
    <property type="component" value="Unassembled WGS sequence"/>
</dbReference>
<dbReference type="AlphaFoldDB" id="A0A392SLD9"/>
<dbReference type="EMBL" id="LXQA010405188">
    <property type="protein sequence ID" value="MCI49708.1"/>
    <property type="molecule type" value="Genomic_DNA"/>
</dbReference>
<evidence type="ECO:0000313" key="3">
    <source>
        <dbReference type="Proteomes" id="UP000265520"/>
    </source>
</evidence>
<feature type="non-terminal residue" evidence="2">
    <location>
        <position position="101"/>
    </location>
</feature>
<evidence type="ECO:0000313" key="2">
    <source>
        <dbReference type="EMBL" id="MCI49708.1"/>
    </source>
</evidence>
<comment type="caution">
    <text evidence="2">The sequence shown here is derived from an EMBL/GenBank/DDBJ whole genome shotgun (WGS) entry which is preliminary data.</text>
</comment>
<accession>A0A392SLD9</accession>
<sequence length="101" mass="10471">KIGGVVIDSRSVKIPVSIVLSPIALDRKLGSATKEFQAASHSVTVSPLPKPPDADLHATEAEIRIAGSPTIIPPPTKPPEPPDVGSPKTGLRMAALLQPQT</sequence>
<reference evidence="2 3" key="1">
    <citation type="journal article" date="2018" name="Front. Plant Sci.">
        <title>Red Clover (Trifolium pratense) and Zigzag Clover (T. medium) - A Picture of Genomic Similarities and Differences.</title>
        <authorList>
            <person name="Dluhosova J."/>
            <person name="Istvanek J."/>
            <person name="Nedelnik J."/>
            <person name="Repkova J."/>
        </authorList>
    </citation>
    <scope>NUCLEOTIDE SEQUENCE [LARGE SCALE GENOMIC DNA]</scope>
    <source>
        <strain evidence="3">cv. 10/8</strain>
        <tissue evidence="2">Leaf</tissue>
    </source>
</reference>
<organism evidence="2 3">
    <name type="scientific">Trifolium medium</name>
    <dbReference type="NCBI Taxonomy" id="97028"/>
    <lineage>
        <taxon>Eukaryota</taxon>
        <taxon>Viridiplantae</taxon>
        <taxon>Streptophyta</taxon>
        <taxon>Embryophyta</taxon>
        <taxon>Tracheophyta</taxon>
        <taxon>Spermatophyta</taxon>
        <taxon>Magnoliopsida</taxon>
        <taxon>eudicotyledons</taxon>
        <taxon>Gunneridae</taxon>
        <taxon>Pentapetalae</taxon>
        <taxon>rosids</taxon>
        <taxon>fabids</taxon>
        <taxon>Fabales</taxon>
        <taxon>Fabaceae</taxon>
        <taxon>Papilionoideae</taxon>
        <taxon>50 kb inversion clade</taxon>
        <taxon>NPAAA clade</taxon>
        <taxon>Hologalegina</taxon>
        <taxon>IRL clade</taxon>
        <taxon>Trifolieae</taxon>
        <taxon>Trifolium</taxon>
    </lineage>
</organism>
<keyword evidence="3" id="KW-1185">Reference proteome</keyword>